<gene>
    <name evidence="2" type="ordered locus">Namu_0184</name>
</gene>
<protein>
    <submittedName>
        <fullName evidence="2">Extracellular solute-binding protein family 1</fullName>
    </submittedName>
</protein>
<dbReference type="AlphaFoldDB" id="C8XJ30"/>
<reference evidence="3" key="1">
    <citation type="submission" date="2009-09" db="EMBL/GenBank/DDBJ databases">
        <title>The complete genome of Nakamurella multipartita DSM 44233.</title>
        <authorList>
            <consortium name="US DOE Joint Genome Institute (JGI-PGF)"/>
            <person name="Lucas S."/>
            <person name="Copeland A."/>
            <person name="Lapidus A."/>
            <person name="Glavina del Rio T."/>
            <person name="Dalin E."/>
            <person name="Tice H."/>
            <person name="Bruce D."/>
            <person name="Goodwin L."/>
            <person name="Pitluck S."/>
            <person name="Kyrpides N."/>
            <person name="Mavromatis K."/>
            <person name="Ivanova N."/>
            <person name="Ovchinnikova G."/>
            <person name="Sims D."/>
            <person name="Meincke L."/>
            <person name="Brettin T."/>
            <person name="Detter J.C."/>
            <person name="Han C."/>
            <person name="Larimer F."/>
            <person name="Land M."/>
            <person name="Hauser L."/>
            <person name="Markowitz V."/>
            <person name="Cheng J.-F."/>
            <person name="Hugenholtz P."/>
            <person name="Woyke T."/>
            <person name="Wu D."/>
            <person name="Klenk H.-P."/>
            <person name="Eisen J.A."/>
        </authorList>
    </citation>
    <scope>NUCLEOTIDE SEQUENCE [LARGE SCALE GENOMIC DNA]</scope>
    <source>
        <strain evidence="3">ATCC 700099 / DSM 44233 / CIP 104796 / JCM 9543 / NBRC 105858 / Y-104</strain>
    </source>
</reference>
<dbReference type="eggNOG" id="COG1653">
    <property type="taxonomic scope" value="Bacteria"/>
</dbReference>
<dbReference type="InParanoid" id="C8XJ30"/>
<dbReference type="HOGENOM" id="CLU_031285_12_1_11"/>
<dbReference type="KEGG" id="nml:Namu_0184"/>
<dbReference type="InterPro" id="IPR006059">
    <property type="entry name" value="SBP"/>
</dbReference>
<feature type="chain" id="PRO_5038870650" evidence="1">
    <location>
        <begin position="26"/>
        <end position="450"/>
    </location>
</feature>
<evidence type="ECO:0000313" key="3">
    <source>
        <dbReference type="Proteomes" id="UP000002218"/>
    </source>
</evidence>
<dbReference type="OrthoDB" id="358201at2"/>
<dbReference type="InterPro" id="IPR050490">
    <property type="entry name" value="Bact_solute-bd_prot1"/>
</dbReference>
<dbReference type="Proteomes" id="UP000002218">
    <property type="component" value="Chromosome"/>
</dbReference>
<proteinExistence type="predicted"/>
<evidence type="ECO:0000313" key="2">
    <source>
        <dbReference type="EMBL" id="ACV76617.1"/>
    </source>
</evidence>
<keyword evidence="1" id="KW-0732">Signal</keyword>
<accession>C8XJ30</accession>
<keyword evidence="3" id="KW-1185">Reference proteome</keyword>
<feature type="signal peptide" evidence="1">
    <location>
        <begin position="1"/>
        <end position="25"/>
    </location>
</feature>
<dbReference type="RefSeq" id="WP_012814092.1">
    <property type="nucleotide sequence ID" value="NC_013235.1"/>
</dbReference>
<name>C8XJ30_NAKMY</name>
<dbReference type="SUPFAM" id="SSF53850">
    <property type="entry name" value="Periplasmic binding protein-like II"/>
    <property type="match status" value="1"/>
</dbReference>
<dbReference type="PANTHER" id="PTHR43649">
    <property type="entry name" value="ARABINOSE-BINDING PROTEIN-RELATED"/>
    <property type="match status" value="1"/>
</dbReference>
<dbReference type="Pfam" id="PF01547">
    <property type="entry name" value="SBP_bac_1"/>
    <property type="match status" value="1"/>
</dbReference>
<dbReference type="Gene3D" id="3.40.190.10">
    <property type="entry name" value="Periplasmic binding protein-like II"/>
    <property type="match status" value="1"/>
</dbReference>
<evidence type="ECO:0000256" key="1">
    <source>
        <dbReference type="SAM" id="SignalP"/>
    </source>
</evidence>
<sequence length="450" mass="48177" precursor="true">MFRRRSRTTTIAAAAAAVAVSLTLAACSGSSSSGSGSSPEAGSGSAAAETGTLKLWHYESANGAMGIAWDKAIEIFKTEHPNVQVDFERKAFEQIQQNAGMILSSDEGPDIMEYNKGNATAGLLASQGLLTDLTEQAQSRGWADKLAPSLQTTARYDERGVMGSGNWYGVPNYGEYVMVYYNKDAFSANNIAVPTTMDEFTAAMDTFVAAGTTPICMAGAEYPAGQLWYQLALTQADRSFVDDYQLYKNPVDFQNGPTAKGAELFDQWVQKGYLAKDSASLKAEDMGTAFIGGKCPIMISGSWWFGRLKDEIKTFDWGTFLFPGAKLSLGSSGNLWVVPQASQNKDLAYDFIDITMRPEVQNLLGNSGGIPVAADPSAITDPQSAELIKNFNTLAGNDGLAFYPDWPVPGFYDVLVSAFQSAINQSKTPAEVMTAIEGPYTEGVASVQAG</sequence>
<dbReference type="STRING" id="479431.Namu_0184"/>
<dbReference type="PROSITE" id="PS51257">
    <property type="entry name" value="PROKAR_LIPOPROTEIN"/>
    <property type="match status" value="1"/>
</dbReference>
<dbReference type="PANTHER" id="PTHR43649:SF14">
    <property type="entry name" value="BLR3389 PROTEIN"/>
    <property type="match status" value="1"/>
</dbReference>
<reference evidence="2 3" key="2">
    <citation type="journal article" date="2010" name="Stand. Genomic Sci.">
        <title>Complete genome sequence of Nakamurella multipartita type strain (Y-104).</title>
        <authorList>
            <person name="Tice H."/>
            <person name="Mayilraj S."/>
            <person name="Sims D."/>
            <person name="Lapidus A."/>
            <person name="Nolan M."/>
            <person name="Lucas S."/>
            <person name="Glavina Del Rio T."/>
            <person name="Copeland A."/>
            <person name="Cheng J.F."/>
            <person name="Meincke L."/>
            <person name="Bruce D."/>
            <person name="Goodwin L."/>
            <person name="Pitluck S."/>
            <person name="Ivanova N."/>
            <person name="Mavromatis K."/>
            <person name="Ovchinnikova G."/>
            <person name="Pati A."/>
            <person name="Chen A."/>
            <person name="Palaniappan K."/>
            <person name="Land M."/>
            <person name="Hauser L."/>
            <person name="Chang Y.J."/>
            <person name="Jeffries C.D."/>
            <person name="Detter J.C."/>
            <person name="Brettin T."/>
            <person name="Rohde M."/>
            <person name="Goker M."/>
            <person name="Bristow J."/>
            <person name="Eisen J.A."/>
            <person name="Markowitz V."/>
            <person name="Hugenholtz P."/>
            <person name="Kyrpides N.C."/>
            <person name="Klenk H.P."/>
            <person name="Chen F."/>
        </authorList>
    </citation>
    <scope>NUCLEOTIDE SEQUENCE [LARGE SCALE GENOMIC DNA]</scope>
    <source>
        <strain evidence="3">ATCC 700099 / DSM 44233 / CIP 104796 / JCM 9543 / NBRC 105858 / Y-104</strain>
    </source>
</reference>
<dbReference type="EMBL" id="CP001737">
    <property type="protein sequence ID" value="ACV76617.1"/>
    <property type="molecule type" value="Genomic_DNA"/>
</dbReference>
<organism evidence="2 3">
    <name type="scientific">Nakamurella multipartita (strain ATCC 700099 / DSM 44233 / CIP 104796 / JCM 9543 / NBRC 105858 / Y-104)</name>
    <name type="common">Microsphaera multipartita</name>
    <dbReference type="NCBI Taxonomy" id="479431"/>
    <lineage>
        <taxon>Bacteria</taxon>
        <taxon>Bacillati</taxon>
        <taxon>Actinomycetota</taxon>
        <taxon>Actinomycetes</taxon>
        <taxon>Nakamurellales</taxon>
        <taxon>Nakamurellaceae</taxon>
        <taxon>Nakamurella</taxon>
    </lineage>
</organism>